<reference evidence="2" key="1">
    <citation type="submission" date="2018-11" db="EMBL/GenBank/DDBJ databases">
        <authorList>
            <person name="Grassa J C."/>
        </authorList>
    </citation>
    <scope>NUCLEOTIDE SEQUENCE [LARGE SCALE GENOMIC DNA]</scope>
</reference>
<sequence length="120" mass="13618">MSIHLFCFLVMHDYYALCKVFKKSGLGPKNGEQYGAPFTEEEWNVDCLDFNMSAIVETPVERVDGALSNFESQETIVDSQKSLSNEIEELLQQMTDEPLLDLPDVIDYANNTPPQSQVCY</sequence>
<evidence type="ECO:0000313" key="2">
    <source>
        <dbReference type="EnsemblPlants" id="cds.evm.model.01.2348"/>
    </source>
</evidence>
<accession>A0A803NKT7</accession>
<dbReference type="Proteomes" id="UP000596661">
    <property type="component" value="Chromosome 1"/>
</dbReference>
<dbReference type="AlphaFoldDB" id="A0A803NKT7"/>
<feature type="chain" id="PRO_5031233229" evidence="1">
    <location>
        <begin position="19"/>
        <end position="120"/>
    </location>
</feature>
<evidence type="ECO:0000313" key="3">
    <source>
        <dbReference type="Proteomes" id="UP000596661"/>
    </source>
</evidence>
<keyword evidence="3" id="KW-1185">Reference proteome</keyword>
<dbReference type="Gramene" id="evm.model.01.2348">
    <property type="protein sequence ID" value="cds.evm.model.01.2348"/>
    <property type="gene ID" value="evm.TU.01.2348"/>
</dbReference>
<keyword evidence="1" id="KW-0732">Signal</keyword>
<name>A0A803NKT7_CANSA</name>
<dbReference type="EnsemblPlants" id="evm.model.01.2348">
    <property type="protein sequence ID" value="cds.evm.model.01.2348"/>
    <property type="gene ID" value="evm.TU.01.2348"/>
</dbReference>
<reference evidence="2" key="2">
    <citation type="submission" date="2021-03" db="UniProtKB">
        <authorList>
            <consortium name="EnsemblPlants"/>
        </authorList>
    </citation>
    <scope>IDENTIFICATION</scope>
</reference>
<protein>
    <submittedName>
        <fullName evidence="2">Uncharacterized protein</fullName>
    </submittedName>
</protein>
<evidence type="ECO:0000256" key="1">
    <source>
        <dbReference type="SAM" id="SignalP"/>
    </source>
</evidence>
<dbReference type="EMBL" id="UZAU01000070">
    <property type="status" value="NOT_ANNOTATED_CDS"/>
    <property type="molecule type" value="Genomic_DNA"/>
</dbReference>
<feature type="signal peptide" evidence="1">
    <location>
        <begin position="1"/>
        <end position="18"/>
    </location>
</feature>
<organism evidence="2 3">
    <name type="scientific">Cannabis sativa</name>
    <name type="common">Hemp</name>
    <name type="synonym">Marijuana</name>
    <dbReference type="NCBI Taxonomy" id="3483"/>
    <lineage>
        <taxon>Eukaryota</taxon>
        <taxon>Viridiplantae</taxon>
        <taxon>Streptophyta</taxon>
        <taxon>Embryophyta</taxon>
        <taxon>Tracheophyta</taxon>
        <taxon>Spermatophyta</taxon>
        <taxon>Magnoliopsida</taxon>
        <taxon>eudicotyledons</taxon>
        <taxon>Gunneridae</taxon>
        <taxon>Pentapetalae</taxon>
        <taxon>rosids</taxon>
        <taxon>fabids</taxon>
        <taxon>Rosales</taxon>
        <taxon>Cannabaceae</taxon>
        <taxon>Cannabis</taxon>
    </lineage>
</organism>
<proteinExistence type="predicted"/>